<comment type="caution">
    <text evidence="10">The sequence shown here is derived from an EMBL/GenBank/DDBJ whole genome shotgun (WGS) entry which is preliminary data.</text>
</comment>
<dbReference type="InterPro" id="IPR019519">
    <property type="entry name" value="Elp5"/>
</dbReference>
<dbReference type="STRING" id="29655.A0A0K9P378"/>
<dbReference type="AlphaFoldDB" id="A0A0K9P378"/>
<evidence type="ECO:0000256" key="6">
    <source>
        <dbReference type="ARBA" id="ARBA00022490"/>
    </source>
</evidence>
<name>A0A0K9P378_ZOSMR</name>
<dbReference type="PANTHER" id="PTHR15641">
    <property type="entry name" value="ELONGATOR COMPLEX PROTEIN 5"/>
    <property type="match status" value="1"/>
</dbReference>
<dbReference type="OMA" id="FQVLDCY"/>
<dbReference type="Proteomes" id="UP000036987">
    <property type="component" value="Unassembled WGS sequence"/>
</dbReference>
<dbReference type="EMBL" id="LFYR01001237">
    <property type="protein sequence ID" value="KMZ63438.1"/>
    <property type="molecule type" value="Genomic_DNA"/>
</dbReference>
<dbReference type="UniPathway" id="UPA00988"/>
<feature type="compositionally biased region" description="Acidic residues" evidence="9">
    <location>
        <begin position="365"/>
        <end position="382"/>
    </location>
</feature>
<sequence>MADHICRSLRDGSLEGEHAVALTLKDSLHSPFGSHTFNHFLCSLASNISSGRSQARRLVLMAFDRSPMFYVDLLTGKGLDCEGLYKWLWILDSYSDPLGWLEKLKLPRPSVEESFREKNVSVFKDVRDVDRLLSEILKLGQGAMGDVNTHFAVAIDSVSVLLRHATLPSVANLINSIRSQDKVSSIFWLIHSDLHESRYIASFEYISTMVASLEPKILPTGTDDEITNSECLVYLEENFVGGKFHVRMKRRNGRVKVLHEQFEMVDGEVKFSSATIENKIFIQNLVPKVQFNLQLSEKEIADRAKVVLPFEHQGTGETLRIYDGRQSFLNTEKGSGLPQSITSTSIQPELQSESDMGEIHYIRDSDDEFPDSDEDPDDDLDI</sequence>
<dbReference type="GO" id="GO:0005829">
    <property type="term" value="C:cytosol"/>
    <property type="evidence" value="ECO:0000318"/>
    <property type="project" value="GO_Central"/>
</dbReference>
<feature type="region of interest" description="Disordered" evidence="9">
    <location>
        <begin position="332"/>
        <end position="382"/>
    </location>
</feature>
<comment type="subcellular location">
    <subcellularLocation>
        <location evidence="2">Cytoplasm</location>
    </subcellularLocation>
    <subcellularLocation>
        <location evidence="1">Nucleus</location>
    </subcellularLocation>
</comment>
<accession>A0A0K9P378</accession>
<gene>
    <name evidence="10" type="ORF">ZOSMA_40G00700</name>
</gene>
<keyword evidence="8" id="KW-0539">Nucleus</keyword>
<evidence type="ECO:0000256" key="2">
    <source>
        <dbReference type="ARBA" id="ARBA00004496"/>
    </source>
</evidence>
<proteinExistence type="inferred from homology"/>
<dbReference type="GO" id="GO:0033588">
    <property type="term" value="C:elongator holoenzyme complex"/>
    <property type="evidence" value="ECO:0000318"/>
    <property type="project" value="GO_Central"/>
</dbReference>
<evidence type="ECO:0000256" key="4">
    <source>
        <dbReference type="ARBA" id="ARBA00009567"/>
    </source>
</evidence>
<dbReference type="GO" id="GO:0006400">
    <property type="term" value="P:tRNA modification"/>
    <property type="evidence" value="ECO:0000318"/>
    <property type="project" value="GO_Central"/>
</dbReference>
<evidence type="ECO:0000313" key="11">
    <source>
        <dbReference type="Proteomes" id="UP000036987"/>
    </source>
</evidence>
<evidence type="ECO:0000256" key="5">
    <source>
        <dbReference type="ARBA" id="ARBA00020264"/>
    </source>
</evidence>
<evidence type="ECO:0000313" key="10">
    <source>
        <dbReference type="EMBL" id="KMZ63438.1"/>
    </source>
</evidence>
<evidence type="ECO:0000256" key="8">
    <source>
        <dbReference type="ARBA" id="ARBA00023242"/>
    </source>
</evidence>
<protein>
    <recommendedName>
        <fullName evidence="5">Elongator complex protein 5</fullName>
    </recommendedName>
</protein>
<evidence type="ECO:0000256" key="7">
    <source>
        <dbReference type="ARBA" id="ARBA00022694"/>
    </source>
</evidence>
<comment type="pathway">
    <text evidence="3">tRNA modification; 5-methoxycarbonylmethyl-2-thiouridine-tRNA biosynthesis.</text>
</comment>
<dbReference type="Pfam" id="PF10483">
    <property type="entry name" value="Elong_Iki1"/>
    <property type="match status" value="1"/>
</dbReference>
<organism evidence="10 11">
    <name type="scientific">Zostera marina</name>
    <name type="common">Eelgrass</name>
    <dbReference type="NCBI Taxonomy" id="29655"/>
    <lineage>
        <taxon>Eukaryota</taxon>
        <taxon>Viridiplantae</taxon>
        <taxon>Streptophyta</taxon>
        <taxon>Embryophyta</taxon>
        <taxon>Tracheophyta</taxon>
        <taxon>Spermatophyta</taxon>
        <taxon>Magnoliopsida</taxon>
        <taxon>Liliopsida</taxon>
        <taxon>Zosteraceae</taxon>
        <taxon>Zostera</taxon>
    </lineage>
</organism>
<dbReference type="OrthoDB" id="166907at2759"/>
<dbReference type="GO" id="GO:0002098">
    <property type="term" value="P:tRNA wobble uridine modification"/>
    <property type="evidence" value="ECO:0007669"/>
    <property type="project" value="InterPro"/>
</dbReference>
<dbReference type="GO" id="GO:0005634">
    <property type="term" value="C:nucleus"/>
    <property type="evidence" value="ECO:0000318"/>
    <property type="project" value="GO_Central"/>
</dbReference>
<evidence type="ECO:0000256" key="1">
    <source>
        <dbReference type="ARBA" id="ARBA00004123"/>
    </source>
</evidence>
<feature type="compositionally biased region" description="Polar residues" evidence="9">
    <location>
        <begin position="332"/>
        <end position="354"/>
    </location>
</feature>
<comment type="similarity">
    <text evidence="4">Belongs to the ELP5 family.</text>
</comment>
<dbReference type="CDD" id="cd19496">
    <property type="entry name" value="Elp5"/>
    <property type="match status" value="1"/>
</dbReference>
<keyword evidence="6" id="KW-0963">Cytoplasm</keyword>
<reference evidence="11" key="1">
    <citation type="journal article" date="2016" name="Nature">
        <title>The genome of the seagrass Zostera marina reveals angiosperm adaptation to the sea.</title>
        <authorList>
            <person name="Olsen J.L."/>
            <person name="Rouze P."/>
            <person name="Verhelst B."/>
            <person name="Lin Y.-C."/>
            <person name="Bayer T."/>
            <person name="Collen J."/>
            <person name="Dattolo E."/>
            <person name="De Paoli E."/>
            <person name="Dittami S."/>
            <person name="Maumus F."/>
            <person name="Michel G."/>
            <person name="Kersting A."/>
            <person name="Lauritano C."/>
            <person name="Lohaus R."/>
            <person name="Toepel M."/>
            <person name="Tonon T."/>
            <person name="Vanneste K."/>
            <person name="Amirebrahimi M."/>
            <person name="Brakel J."/>
            <person name="Bostroem C."/>
            <person name="Chovatia M."/>
            <person name="Grimwood J."/>
            <person name="Jenkins J.W."/>
            <person name="Jueterbock A."/>
            <person name="Mraz A."/>
            <person name="Stam W.T."/>
            <person name="Tice H."/>
            <person name="Bornberg-Bauer E."/>
            <person name="Green P.J."/>
            <person name="Pearson G.A."/>
            <person name="Procaccini G."/>
            <person name="Duarte C.M."/>
            <person name="Schmutz J."/>
            <person name="Reusch T.B.H."/>
            <person name="Van de Peer Y."/>
        </authorList>
    </citation>
    <scope>NUCLEOTIDE SEQUENCE [LARGE SCALE GENOMIC DNA]</scope>
    <source>
        <strain evidence="11">cv. Finnish</strain>
    </source>
</reference>
<evidence type="ECO:0000256" key="9">
    <source>
        <dbReference type="SAM" id="MobiDB-lite"/>
    </source>
</evidence>
<keyword evidence="7" id="KW-0819">tRNA processing</keyword>
<keyword evidence="11" id="KW-1185">Reference proteome</keyword>
<evidence type="ECO:0000256" key="3">
    <source>
        <dbReference type="ARBA" id="ARBA00005043"/>
    </source>
</evidence>
<dbReference type="PANTHER" id="PTHR15641:SF1">
    <property type="entry name" value="ELONGATOR COMPLEX PROTEIN 5"/>
    <property type="match status" value="1"/>
</dbReference>